<evidence type="ECO:0000313" key="3">
    <source>
        <dbReference type="Proteomes" id="UP000095751"/>
    </source>
</evidence>
<dbReference type="InterPro" id="IPR029058">
    <property type="entry name" value="AB_hydrolase_fold"/>
</dbReference>
<dbReference type="Proteomes" id="UP000095751">
    <property type="component" value="Unassembled WGS sequence"/>
</dbReference>
<protein>
    <recommendedName>
        <fullName evidence="4">Alpha/beta-hydrolase</fullName>
    </recommendedName>
</protein>
<proteinExistence type="predicted"/>
<dbReference type="AlphaFoldDB" id="A0A1E7F427"/>
<organism evidence="2 3">
    <name type="scientific">Fragilariopsis cylindrus CCMP1102</name>
    <dbReference type="NCBI Taxonomy" id="635003"/>
    <lineage>
        <taxon>Eukaryota</taxon>
        <taxon>Sar</taxon>
        <taxon>Stramenopiles</taxon>
        <taxon>Ochrophyta</taxon>
        <taxon>Bacillariophyta</taxon>
        <taxon>Bacillariophyceae</taxon>
        <taxon>Bacillariophycidae</taxon>
        <taxon>Bacillariales</taxon>
        <taxon>Bacillariaceae</taxon>
        <taxon>Fragilariopsis</taxon>
    </lineage>
</organism>
<dbReference type="KEGG" id="fcy:FRACYDRAFT_270401"/>
<keyword evidence="3" id="KW-1185">Reference proteome</keyword>
<dbReference type="Gene3D" id="3.40.50.1820">
    <property type="entry name" value="alpha/beta hydrolase"/>
    <property type="match status" value="1"/>
</dbReference>
<feature type="region of interest" description="Disordered" evidence="1">
    <location>
        <begin position="93"/>
        <end position="118"/>
    </location>
</feature>
<name>A0A1E7F427_9STRA</name>
<dbReference type="SUPFAM" id="SSF53474">
    <property type="entry name" value="alpha/beta-Hydrolases"/>
    <property type="match status" value="1"/>
</dbReference>
<evidence type="ECO:0000256" key="1">
    <source>
        <dbReference type="SAM" id="MobiDB-lite"/>
    </source>
</evidence>
<gene>
    <name evidence="2" type="ORF">FRACYDRAFT_270401</name>
</gene>
<evidence type="ECO:0000313" key="2">
    <source>
        <dbReference type="EMBL" id="OEU12603.1"/>
    </source>
</evidence>
<dbReference type="EMBL" id="KV784364">
    <property type="protein sequence ID" value="OEU12603.1"/>
    <property type="molecule type" value="Genomic_DNA"/>
</dbReference>
<dbReference type="InParanoid" id="A0A1E7F427"/>
<accession>A0A1E7F427</accession>
<evidence type="ECO:0008006" key="4">
    <source>
        <dbReference type="Google" id="ProtNLM"/>
    </source>
</evidence>
<reference evidence="2 3" key="1">
    <citation type="submission" date="2016-09" db="EMBL/GenBank/DDBJ databases">
        <title>Extensive genetic diversity and differential bi-allelic expression allows diatom success in the polar Southern Ocean.</title>
        <authorList>
            <consortium name="DOE Joint Genome Institute"/>
            <person name="Mock T."/>
            <person name="Otillar R.P."/>
            <person name="Strauss J."/>
            <person name="Dupont C."/>
            <person name="Frickenhaus S."/>
            <person name="Maumus F."/>
            <person name="Mcmullan M."/>
            <person name="Sanges R."/>
            <person name="Schmutz J."/>
            <person name="Toseland A."/>
            <person name="Valas R."/>
            <person name="Veluchamy A."/>
            <person name="Ward B.J."/>
            <person name="Allen A."/>
            <person name="Barry K."/>
            <person name="Falciatore A."/>
            <person name="Ferrante M."/>
            <person name="Fortunato A.E."/>
            <person name="Gloeckner G."/>
            <person name="Gruber A."/>
            <person name="Hipkin R."/>
            <person name="Janech M."/>
            <person name="Kroth P."/>
            <person name="Leese F."/>
            <person name="Lindquist E."/>
            <person name="Lyon B.R."/>
            <person name="Martin J."/>
            <person name="Mayer C."/>
            <person name="Parker M."/>
            <person name="Quesneville H."/>
            <person name="Raymond J."/>
            <person name="Uhlig C."/>
            <person name="Valentin K.U."/>
            <person name="Worden A.Z."/>
            <person name="Armbrust E.V."/>
            <person name="Bowler C."/>
            <person name="Green B."/>
            <person name="Moulton V."/>
            <person name="Van Oosterhout C."/>
            <person name="Grigoriev I."/>
        </authorList>
    </citation>
    <scope>NUCLEOTIDE SEQUENCE [LARGE SCALE GENOMIC DNA]</scope>
    <source>
        <strain evidence="2 3">CCMP1102</strain>
    </source>
</reference>
<sequence length="254" mass="29051">MLESTSEFLDVVKAGNNCNAFGISMGGALVYYLRFKRPDIIQRTVLVSPAIQYCLDDAFIDGLINGNNNFIDFQSREDVKLLFRNVLTVGPYDEDENNKNDKDSNNNNSNSSQPRRKKDPVPKFILESIYRAQKVNAPDGHHRKMMHSLLKSAGITPTDDDINDDNDNDKSIFTTEIDLDQDSPRLVIWPEQDQICNIEKAKRFFKNSTETNYKGKRRTEFESIPHCGHVFHADGRTILDLIVPKTKQFLLDFS</sequence>
<dbReference type="OrthoDB" id="45130at2759"/>